<name>A0A9K3GIK0_9EUKA</name>
<comment type="caution">
    <text evidence="2">The sequence shown here is derived from an EMBL/GenBank/DDBJ whole genome shotgun (WGS) entry which is preliminary data.</text>
</comment>
<feature type="compositionally biased region" description="Low complexity" evidence="1">
    <location>
        <begin position="187"/>
        <end position="208"/>
    </location>
</feature>
<proteinExistence type="predicted"/>
<feature type="compositionally biased region" description="Basic and acidic residues" evidence="1">
    <location>
        <begin position="42"/>
        <end position="56"/>
    </location>
</feature>
<feature type="compositionally biased region" description="Low complexity" evidence="1">
    <location>
        <begin position="289"/>
        <end position="312"/>
    </location>
</feature>
<accession>A0A9K3GIK0</accession>
<feature type="compositionally biased region" description="Polar residues" evidence="1">
    <location>
        <begin position="273"/>
        <end position="282"/>
    </location>
</feature>
<feature type="compositionally biased region" description="Basic and acidic residues" evidence="1">
    <location>
        <begin position="71"/>
        <end position="82"/>
    </location>
</feature>
<feature type="region of interest" description="Disordered" evidence="1">
    <location>
        <begin position="178"/>
        <end position="312"/>
    </location>
</feature>
<dbReference type="Proteomes" id="UP000265618">
    <property type="component" value="Unassembled WGS sequence"/>
</dbReference>
<feature type="compositionally biased region" description="Polar residues" evidence="1">
    <location>
        <begin position="117"/>
        <end position="133"/>
    </location>
</feature>
<feature type="compositionally biased region" description="Low complexity" evidence="1">
    <location>
        <begin position="224"/>
        <end position="272"/>
    </location>
</feature>
<keyword evidence="3" id="KW-1185">Reference proteome</keyword>
<reference evidence="2 3" key="1">
    <citation type="journal article" date="2018" name="PLoS ONE">
        <title>The draft genome of Kipferlia bialata reveals reductive genome evolution in fornicate parasites.</title>
        <authorList>
            <person name="Tanifuji G."/>
            <person name="Takabayashi S."/>
            <person name="Kume K."/>
            <person name="Takagi M."/>
            <person name="Nakayama T."/>
            <person name="Kamikawa R."/>
            <person name="Inagaki Y."/>
            <person name="Hashimoto T."/>
        </authorList>
    </citation>
    <scope>NUCLEOTIDE SEQUENCE [LARGE SCALE GENOMIC DNA]</scope>
    <source>
        <strain evidence="2">NY0173</strain>
    </source>
</reference>
<dbReference type="AlphaFoldDB" id="A0A9K3GIK0"/>
<evidence type="ECO:0000313" key="3">
    <source>
        <dbReference type="Proteomes" id="UP000265618"/>
    </source>
</evidence>
<sequence length="380" mass="38917">MPLPSGLSLPPPSIYIYIIVFLRQLYASAHPSGLRNTTTVDTSEREGERERERDMGSRASVTPAPGALVGDGERDRQRERDGIGAFVSSCSVAPSAGSPERLTESRVPHFGPRDMYSGSSTQRYASTSVSSHTQRGDSEDGYSRSASQSIAGPATVSIYPGQNLVQSQLADFFSLAPPTPSASGTNAASSVTPGTTTSSMPSTAASVMGVHGRPPSASRGGRAPRPTSMRGTTSSGSTASGPLSVLSAATSSSTSRPARPSSASRASATPSSLRPNAMSSNVVPRAVSRGRGVASGTSSSSSAASKAGKPRGASVLSLLATPSLEAPVAERGRERGAFSGAMGGIYSDARPPLARAGPTNSTHADILSKAHTYRPRNPQL</sequence>
<feature type="region of interest" description="Disordered" evidence="1">
    <location>
        <begin position="32"/>
        <end position="148"/>
    </location>
</feature>
<protein>
    <submittedName>
        <fullName evidence="2">Uncharacterized protein</fullName>
    </submittedName>
</protein>
<organism evidence="2 3">
    <name type="scientific">Kipferlia bialata</name>
    <dbReference type="NCBI Taxonomy" id="797122"/>
    <lineage>
        <taxon>Eukaryota</taxon>
        <taxon>Metamonada</taxon>
        <taxon>Carpediemonas-like organisms</taxon>
        <taxon>Kipferlia</taxon>
    </lineage>
</organism>
<gene>
    <name evidence="2" type="ORF">KIPB_005832</name>
</gene>
<dbReference type="EMBL" id="BDIP01001417">
    <property type="protein sequence ID" value="GIQ84358.1"/>
    <property type="molecule type" value="Genomic_DNA"/>
</dbReference>
<evidence type="ECO:0000256" key="1">
    <source>
        <dbReference type="SAM" id="MobiDB-lite"/>
    </source>
</evidence>
<feature type="region of interest" description="Disordered" evidence="1">
    <location>
        <begin position="340"/>
        <end position="380"/>
    </location>
</feature>
<evidence type="ECO:0000313" key="2">
    <source>
        <dbReference type="EMBL" id="GIQ84358.1"/>
    </source>
</evidence>